<gene>
    <name evidence="1" type="ORF">ACFP3V_18660</name>
</gene>
<keyword evidence="2" id="KW-1185">Reference proteome</keyword>
<sequence>MDLETAVPSPDPAELASFDAEGVSVRLCSDAAEDLDELHRWLSRSFKCGETAVDQDSLEFTVWVDQAPPQATGA</sequence>
<proteinExistence type="predicted"/>
<organism evidence="1 2">
    <name type="scientific">Streptacidiphilus monticola</name>
    <dbReference type="NCBI Taxonomy" id="2161674"/>
    <lineage>
        <taxon>Bacteria</taxon>
        <taxon>Bacillati</taxon>
        <taxon>Actinomycetota</taxon>
        <taxon>Actinomycetes</taxon>
        <taxon>Kitasatosporales</taxon>
        <taxon>Streptomycetaceae</taxon>
        <taxon>Streptacidiphilus</taxon>
    </lineage>
</organism>
<protein>
    <submittedName>
        <fullName evidence="1">Uncharacterized protein</fullName>
    </submittedName>
</protein>
<evidence type="ECO:0000313" key="2">
    <source>
        <dbReference type="Proteomes" id="UP001596174"/>
    </source>
</evidence>
<dbReference type="Proteomes" id="UP001596174">
    <property type="component" value="Unassembled WGS sequence"/>
</dbReference>
<dbReference type="EMBL" id="JBHSQJ010000075">
    <property type="protein sequence ID" value="MFC5909231.1"/>
    <property type="molecule type" value="Genomic_DNA"/>
</dbReference>
<comment type="caution">
    <text evidence="1">The sequence shown here is derived from an EMBL/GenBank/DDBJ whole genome shotgun (WGS) entry which is preliminary data.</text>
</comment>
<accession>A0ABW1G7K8</accession>
<evidence type="ECO:0000313" key="1">
    <source>
        <dbReference type="EMBL" id="MFC5909231.1"/>
    </source>
</evidence>
<reference evidence="2" key="1">
    <citation type="journal article" date="2019" name="Int. J. Syst. Evol. Microbiol.">
        <title>The Global Catalogue of Microorganisms (GCM) 10K type strain sequencing project: providing services to taxonomists for standard genome sequencing and annotation.</title>
        <authorList>
            <consortium name="The Broad Institute Genomics Platform"/>
            <consortium name="The Broad Institute Genome Sequencing Center for Infectious Disease"/>
            <person name="Wu L."/>
            <person name="Ma J."/>
        </authorList>
    </citation>
    <scope>NUCLEOTIDE SEQUENCE [LARGE SCALE GENOMIC DNA]</scope>
    <source>
        <strain evidence="2">JCM 4816</strain>
    </source>
</reference>
<dbReference type="RefSeq" id="WP_380584846.1">
    <property type="nucleotide sequence ID" value="NZ_JBHSQJ010000075.1"/>
</dbReference>
<name>A0ABW1G7K8_9ACTN</name>